<sequence length="55" mass="6005">MNPREHGQLDYISQFTSDIRQIGGTRNKVADTLSRPSIAHLQPTPEIGLAAMAAE</sequence>
<evidence type="ECO:0000313" key="1">
    <source>
        <dbReference type="EMBL" id="VDN39456.1"/>
    </source>
</evidence>
<name>A0A3P7R8S4_DIBLA</name>
<keyword evidence="2" id="KW-1185">Reference proteome</keyword>
<dbReference type="EMBL" id="UYRU01095547">
    <property type="protein sequence ID" value="VDN39456.1"/>
    <property type="molecule type" value="Genomic_DNA"/>
</dbReference>
<dbReference type="OrthoDB" id="6279772at2759"/>
<evidence type="ECO:0000313" key="2">
    <source>
        <dbReference type="Proteomes" id="UP000281553"/>
    </source>
</evidence>
<gene>
    <name evidence="1" type="ORF">DILT_LOCUS17884</name>
</gene>
<accession>A0A3P7R8S4</accession>
<proteinExistence type="predicted"/>
<protein>
    <submittedName>
        <fullName evidence="1">Uncharacterized protein</fullName>
    </submittedName>
</protein>
<reference evidence="1 2" key="1">
    <citation type="submission" date="2018-11" db="EMBL/GenBank/DDBJ databases">
        <authorList>
            <consortium name="Pathogen Informatics"/>
        </authorList>
    </citation>
    <scope>NUCLEOTIDE SEQUENCE [LARGE SCALE GENOMIC DNA]</scope>
</reference>
<dbReference type="Proteomes" id="UP000281553">
    <property type="component" value="Unassembled WGS sequence"/>
</dbReference>
<dbReference type="AlphaFoldDB" id="A0A3P7R8S4"/>
<organism evidence="1 2">
    <name type="scientific">Dibothriocephalus latus</name>
    <name type="common">Fish tapeworm</name>
    <name type="synonym">Diphyllobothrium latum</name>
    <dbReference type="NCBI Taxonomy" id="60516"/>
    <lineage>
        <taxon>Eukaryota</taxon>
        <taxon>Metazoa</taxon>
        <taxon>Spiralia</taxon>
        <taxon>Lophotrochozoa</taxon>
        <taxon>Platyhelminthes</taxon>
        <taxon>Cestoda</taxon>
        <taxon>Eucestoda</taxon>
        <taxon>Diphyllobothriidea</taxon>
        <taxon>Diphyllobothriidae</taxon>
        <taxon>Dibothriocephalus</taxon>
    </lineage>
</organism>